<dbReference type="Gene3D" id="3.30.2310.20">
    <property type="entry name" value="RelE-like"/>
    <property type="match status" value="1"/>
</dbReference>
<dbReference type="Proteomes" id="UP000284543">
    <property type="component" value="Unassembled WGS sequence"/>
</dbReference>
<organism evidence="1 2">
    <name type="scientific">Enterocloster bolteae</name>
    <dbReference type="NCBI Taxonomy" id="208479"/>
    <lineage>
        <taxon>Bacteria</taxon>
        <taxon>Bacillati</taxon>
        <taxon>Bacillota</taxon>
        <taxon>Clostridia</taxon>
        <taxon>Lachnospirales</taxon>
        <taxon>Lachnospiraceae</taxon>
        <taxon>Enterocloster</taxon>
    </lineage>
</organism>
<dbReference type="SUPFAM" id="SSF143011">
    <property type="entry name" value="RelE-like"/>
    <property type="match status" value="1"/>
</dbReference>
<evidence type="ECO:0000313" key="1">
    <source>
        <dbReference type="EMBL" id="RGV72865.1"/>
    </source>
</evidence>
<accession>A0A412YZ06</accession>
<dbReference type="Pfam" id="PF05016">
    <property type="entry name" value="ParE_toxin"/>
    <property type="match status" value="1"/>
</dbReference>
<dbReference type="InterPro" id="IPR007712">
    <property type="entry name" value="RelE/ParE_toxin"/>
</dbReference>
<name>A0A412YZ06_9FIRM</name>
<dbReference type="GeneID" id="23116809"/>
<dbReference type="RefSeq" id="WP_002569954.1">
    <property type="nucleotide sequence ID" value="NZ_BAABZS010000001.1"/>
</dbReference>
<dbReference type="AlphaFoldDB" id="A0A412YZ06"/>
<dbReference type="InterPro" id="IPR035093">
    <property type="entry name" value="RelE/ParE_toxin_dom_sf"/>
</dbReference>
<protein>
    <submittedName>
        <fullName evidence="1">Type II toxin-antitoxin system RelE/ParE family toxin</fullName>
    </submittedName>
</protein>
<reference evidence="1 2" key="1">
    <citation type="submission" date="2018-08" db="EMBL/GenBank/DDBJ databases">
        <title>A genome reference for cultivated species of the human gut microbiota.</title>
        <authorList>
            <person name="Zou Y."/>
            <person name="Xue W."/>
            <person name="Luo G."/>
        </authorList>
    </citation>
    <scope>NUCLEOTIDE SEQUENCE [LARGE SCALE GENOMIC DNA]</scope>
    <source>
        <strain evidence="1 2">AF14-18</strain>
    </source>
</reference>
<sequence>MDYKLHITEQAVEQLDWIISYLVSNLKNPTAARKLLSEIEIIYSYLESDPHIYPQCDDPFLRTKGYHKATVNHFQYVILFLIDDKSRTVYISGLFHEKENYGQKL</sequence>
<dbReference type="EMBL" id="QRZM01000012">
    <property type="protein sequence ID" value="RGV72865.1"/>
    <property type="molecule type" value="Genomic_DNA"/>
</dbReference>
<gene>
    <name evidence="1" type="ORF">DWW02_22970</name>
</gene>
<dbReference type="KEGG" id="cbol:CGC65_07840"/>
<comment type="caution">
    <text evidence="1">The sequence shown here is derived from an EMBL/GenBank/DDBJ whole genome shotgun (WGS) entry which is preliminary data.</text>
</comment>
<evidence type="ECO:0000313" key="2">
    <source>
        <dbReference type="Proteomes" id="UP000284543"/>
    </source>
</evidence>
<proteinExistence type="predicted"/>